<evidence type="ECO:0000256" key="3">
    <source>
        <dbReference type="ARBA" id="ARBA00022475"/>
    </source>
</evidence>
<evidence type="ECO:0000256" key="4">
    <source>
        <dbReference type="ARBA" id="ARBA00022692"/>
    </source>
</evidence>
<reference evidence="9 10" key="1">
    <citation type="submission" date="2020-08" db="EMBL/GenBank/DDBJ databases">
        <title>Sequencing the genomes of 1000 actinobacteria strains.</title>
        <authorList>
            <person name="Klenk H.-P."/>
        </authorList>
    </citation>
    <scope>NUCLEOTIDE SEQUENCE [LARGE SCALE GENOMIC DNA]</scope>
    <source>
        <strain evidence="9 10">DSM 45507</strain>
    </source>
</reference>
<evidence type="ECO:0000256" key="2">
    <source>
        <dbReference type="ARBA" id="ARBA00022448"/>
    </source>
</evidence>
<comment type="caution">
    <text evidence="9">The sequence shown here is derived from an EMBL/GenBank/DDBJ whole genome shotgun (WGS) entry which is preliminary data.</text>
</comment>
<dbReference type="GO" id="GO:0005886">
    <property type="term" value="C:plasma membrane"/>
    <property type="evidence" value="ECO:0007669"/>
    <property type="project" value="UniProtKB-SubCell"/>
</dbReference>
<dbReference type="EMBL" id="JACHMB010000001">
    <property type="protein sequence ID" value="MBB5778796.1"/>
    <property type="molecule type" value="Genomic_DNA"/>
</dbReference>
<evidence type="ECO:0000256" key="1">
    <source>
        <dbReference type="ARBA" id="ARBA00004651"/>
    </source>
</evidence>
<accession>A0A7W9LCH6</accession>
<comment type="similarity">
    <text evidence="7">Belongs to the binding-protein-dependent transport system permease family.</text>
</comment>
<dbReference type="Gene3D" id="1.10.3720.10">
    <property type="entry name" value="MetI-like"/>
    <property type="match status" value="1"/>
</dbReference>
<evidence type="ECO:0000256" key="7">
    <source>
        <dbReference type="RuleBase" id="RU363032"/>
    </source>
</evidence>
<feature type="transmembrane region" description="Helical" evidence="7">
    <location>
        <begin position="110"/>
        <end position="130"/>
    </location>
</feature>
<organism evidence="9 10">
    <name type="scientific">Nonomuraea jabiensis</name>
    <dbReference type="NCBI Taxonomy" id="882448"/>
    <lineage>
        <taxon>Bacteria</taxon>
        <taxon>Bacillati</taxon>
        <taxon>Actinomycetota</taxon>
        <taxon>Actinomycetes</taxon>
        <taxon>Streptosporangiales</taxon>
        <taxon>Streptosporangiaceae</taxon>
        <taxon>Nonomuraea</taxon>
    </lineage>
</organism>
<keyword evidence="3" id="KW-1003">Cell membrane</keyword>
<feature type="transmembrane region" description="Helical" evidence="7">
    <location>
        <begin position="281"/>
        <end position="304"/>
    </location>
</feature>
<sequence length="315" mass="32757">MTARPAAAWGRGVVRRLLAGLAVLWAAASASYVALLLAPGDTIDILVGDGPDTPEIRARIVAEWGLDRPEVVQYVSYLWRLLHGDLGRSYQLQLGVGEILSTQVGPTLQLTLAAAAVGVSLAGMIAVVTAGRGRWLRGAASAAELVSVSVPPFLIGLVLLAVFSFTLGWFPVSGASGPQALVLPALALGLPIAGVLGQVLRGGLERALEQPFAVTARARGLSEPRLVARHALRHALIPAVTLAGWFTGTLLGGAVITEVLFGRPGLGQVAMQAVTGRDMPVVMAVVLLSAIVYVTISTLLDLAYRAIDPRIGGRP</sequence>
<evidence type="ECO:0000259" key="8">
    <source>
        <dbReference type="PROSITE" id="PS50928"/>
    </source>
</evidence>
<evidence type="ECO:0000256" key="6">
    <source>
        <dbReference type="ARBA" id="ARBA00023136"/>
    </source>
</evidence>
<protein>
    <submittedName>
        <fullName evidence="9">Peptide/nickel transport system permease protein</fullName>
    </submittedName>
</protein>
<dbReference type="RefSeq" id="WP_185072193.1">
    <property type="nucleotide sequence ID" value="NZ_JACHMB010000001.1"/>
</dbReference>
<dbReference type="GO" id="GO:0071916">
    <property type="term" value="F:dipeptide transmembrane transporter activity"/>
    <property type="evidence" value="ECO:0007669"/>
    <property type="project" value="TreeGrafter"/>
</dbReference>
<dbReference type="PANTHER" id="PTHR43163:SF6">
    <property type="entry name" value="DIPEPTIDE TRANSPORT SYSTEM PERMEASE PROTEIN DPPB-RELATED"/>
    <property type="match status" value="1"/>
</dbReference>
<gene>
    <name evidence="9" type="ORF">HD596_005552</name>
</gene>
<evidence type="ECO:0000313" key="9">
    <source>
        <dbReference type="EMBL" id="MBB5778796.1"/>
    </source>
</evidence>
<dbReference type="PANTHER" id="PTHR43163">
    <property type="entry name" value="DIPEPTIDE TRANSPORT SYSTEM PERMEASE PROTEIN DPPB-RELATED"/>
    <property type="match status" value="1"/>
</dbReference>
<dbReference type="Pfam" id="PF00528">
    <property type="entry name" value="BPD_transp_1"/>
    <property type="match status" value="1"/>
</dbReference>
<proteinExistence type="inferred from homology"/>
<keyword evidence="6 7" id="KW-0472">Membrane</keyword>
<feature type="transmembrane region" description="Helical" evidence="7">
    <location>
        <begin position="181"/>
        <end position="200"/>
    </location>
</feature>
<feature type="transmembrane region" description="Helical" evidence="7">
    <location>
        <begin position="142"/>
        <end position="169"/>
    </location>
</feature>
<dbReference type="Proteomes" id="UP000579153">
    <property type="component" value="Unassembled WGS sequence"/>
</dbReference>
<dbReference type="AlphaFoldDB" id="A0A7W9LCH6"/>
<name>A0A7W9LCH6_9ACTN</name>
<evidence type="ECO:0000313" key="10">
    <source>
        <dbReference type="Proteomes" id="UP000579153"/>
    </source>
</evidence>
<keyword evidence="2 7" id="KW-0813">Transport</keyword>
<dbReference type="CDD" id="cd06261">
    <property type="entry name" value="TM_PBP2"/>
    <property type="match status" value="1"/>
</dbReference>
<dbReference type="SUPFAM" id="SSF161098">
    <property type="entry name" value="MetI-like"/>
    <property type="match status" value="1"/>
</dbReference>
<dbReference type="InterPro" id="IPR000515">
    <property type="entry name" value="MetI-like"/>
</dbReference>
<feature type="domain" description="ABC transmembrane type-1" evidence="8">
    <location>
        <begin position="104"/>
        <end position="304"/>
    </location>
</feature>
<comment type="subcellular location">
    <subcellularLocation>
        <location evidence="1 7">Cell membrane</location>
        <topology evidence="1 7">Multi-pass membrane protein</topology>
    </subcellularLocation>
</comment>
<dbReference type="InterPro" id="IPR035906">
    <property type="entry name" value="MetI-like_sf"/>
</dbReference>
<feature type="transmembrane region" description="Helical" evidence="7">
    <location>
        <begin position="235"/>
        <end position="261"/>
    </location>
</feature>
<dbReference type="PROSITE" id="PS50928">
    <property type="entry name" value="ABC_TM1"/>
    <property type="match status" value="1"/>
</dbReference>
<keyword evidence="4 7" id="KW-0812">Transmembrane</keyword>
<evidence type="ECO:0000256" key="5">
    <source>
        <dbReference type="ARBA" id="ARBA00022989"/>
    </source>
</evidence>
<keyword evidence="5 7" id="KW-1133">Transmembrane helix</keyword>
<keyword evidence="10" id="KW-1185">Reference proteome</keyword>